<dbReference type="SUPFAM" id="SSF53067">
    <property type="entry name" value="Actin-like ATPase domain"/>
    <property type="match status" value="1"/>
</dbReference>
<dbReference type="Pfam" id="PF13412">
    <property type="entry name" value="HTH_24"/>
    <property type="match status" value="1"/>
</dbReference>
<evidence type="ECO:0000313" key="2">
    <source>
        <dbReference type="EMBL" id="SDT35214.1"/>
    </source>
</evidence>
<dbReference type="PANTHER" id="PTHR18964">
    <property type="entry name" value="ROK (REPRESSOR, ORF, KINASE) FAMILY"/>
    <property type="match status" value="1"/>
</dbReference>
<keyword evidence="3" id="KW-1185">Reference proteome</keyword>
<dbReference type="SUPFAM" id="SSF46785">
    <property type="entry name" value="Winged helix' DNA-binding domain"/>
    <property type="match status" value="1"/>
</dbReference>
<protein>
    <submittedName>
        <fullName evidence="2">Transcriptional regulator, MarR family</fullName>
    </submittedName>
</protein>
<name>A0A1H1ZND6_MUCMA</name>
<dbReference type="Gene3D" id="1.10.10.10">
    <property type="entry name" value="Winged helix-like DNA-binding domain superfamily/Winged helix DNA-binding domain"/>
    <property type="match status" value="1"/>
</dbReference>
<dbReference type="Proteomes" id="UP000199679">
    <property type="component" value="Chromosome I"/>
</dbReference>
<evidence type="ECO:0000313" key="3">
    <source>
        <dbReference type="Proteomes" id="UP000199679"/>
    </source>
</evidence>
<organism evidence="2 3">
    <name type="scientific">Mucilaginibacter mallensis</name>
    <dbReference type="NCBI Taxonomy" id="652787"/>
    <lineage>
        <taxon>Bacteria</taxon>
        <taxon>Pseudomonadati</taxon>
        <taxon>Bacteroidota</taxon>
        <taxon>Sphingobacteriia</taxon>
        <taxon>Sphingobacteriales</taxon>
        <taxon>Sphingobacteriaceae</taxon>
        <taxon>Mucilaginibacter</taxon>
    </lineage>
</organism>
<dbReference type="PANTHER" id="PTHR18964:SF149">
    <property type="entry name" value="BIFUNCTIONAL UDP-N-ACETYLGLUCOSAMINE 2-EPIMERASE_N-ACETYLMANNOSAMINE KINASE"/>
    <property type="match status" value="1"/>
</dbReference>
<dbReference type="EMBL" id="LT629740">
    <property type="protein sequence ID" value="SDT35214.1"/>
    <property type="molecule type" value="Genomic_DNA"/>
</dbReference>
<dbReference type="STRING" id="652787.SAMN05216490_3183"/>
<dbReference type="AlphaFoldDB" id="A0A1H1ZND6"/>
<proteinExistence type="inferred from homology"/>
<gene>
    <name evidence="2" type="ORF">SAMN05216490_3183</name>
</gene>
<sequence length="402" mass="43711">MPDFKLLSASSIAIIKAIYFNPDSTCLEISKQVENSIPNVTKNINDLIRNGIVYENGYGDSRGGRKPLLYSLVADSLYIISVAMNQFNVQAAIMDITGSIISDIIQFDIDIYKDVNTLELVIEQVLHLFGVSPIEKNKIMAVGISMPGVIDIEKGVNKSYFKNNSKNIRDMLSERIGIPVFIDNDSAAIALAELKLGLGRTIKEIMVVNIGWGIGLGMIVNGKIFRGSTGYAGEFSHIPLFKNGKVCRCGKVGCLETETSLIIIANKARAEIAELQALNTGNILEIINAVFALAREGSPAAIKLITEAGYHLGQAIAILIHIMNPQVVVLSGKGREAGRVWLAPIEQAINELCIPTLLNESGVVLSPIEKFAQLKGTAGMVIENLDDVLLKNEMNKKQLTHH</sequence>
<dbReference type="InterPro" id="IPR043129">
    <property type="entry name" value="ATPase_NBD"/>
</dbReference>
<dbReference type="OrthoDB" id="9810372at2"/>
<dbReference type="InterPro" id="IPR000600">
    <property type="entry name" value="ROK"/>
</dbReference>
<accession>A0A1H1ZND6</accession>
<evidence type="ECO:0000256" key="1">
    <source>
        <dbReference type="ARBA" id="ARBA00006479"/>
    </source>
</evidence>
<dbReference type="Pfam" id="PF00480">
    <property type="entry name" value="ROK"/>
    <property type="match status" value="1"/>
</dbReference>
<dbReference type="RefSeq" id="WP_091374894.1">
    <property type="nucleotide sequence ID" value="NZ_LT629740.1"/>
</dbReference>
<dbReference type="InterPro" id="IPR036388">
    <property type="entry name" value="WH-like_DNA-bd_sf"/>
</dbReference>
<dbReference type="InterPro" id="IPR036390">
    <property type="entry name" value="WH_DNA-bd_sf"/>
</dbReference>
<dbReference type="Gene3D" id="3.30.420.40">
    <property type="match status" value="2"/>
</dbReference>
<reference evidence="2 3" key="1">
    <citation type="submission" date="2016-10" db="EMBL/GenBank/DDBJ databases">
        <authorList>
            <person name="de Groot N.N."/>
        </authorList>
    </citation>
    <scope>NUCLEOTIDE SEQUENCE [LARGE SCALE GENOMIC DNA]</scope>
    <source>
        <strain evidence="2 3">MP1X4</strain>
    </source>
</reference>
<comment type="similarity">
    <text evidence="1">Belongs to the ROK (NagC/XylR) family.</text>
</comment>